<organism evidence="3 4">
    <name type="scientific">Candidatus Manganitrophus noduliformans</name>
    <dbReference type="NCBI Taxonomy" id="2606439"/>
    <lineage>
        <taxon>Bacteria</taxon>
        <taxon>Pseudomonadati</taxon>
        <taxon>Nitrospirota</taxon>
        <taxon>Nitrospiria</taxon>
        <taxon>Candidatus Troglogloeales</taxon>
        <taxon>Candidatus Manganitrophaceae</taxon>
        <taxon>Candidatus Manganitrophus</taxon>
    </lineage>
</organism>
<gene>
    <name evidence="3" type="ORF">MNODULE_15425</name>
</gene>
<accession>A0A7X6DS38</accession>
<comment type="caution">
    <text evidence="3">The sequence shown here is derived from an EMBL/GenBank/DDBJ whole genome shotgun (WGS) entry which is preliminary data.</text>
</comment>
<evidence type="ECO:0000313" key="4">
    <source>
        <dbReference type="Proteomes" id="UP000534783"/>
    </source>
</evidence>
<name>A0A7X6DS38_9BACT</name>
<feature type="signal peptide" evidence="1">
    <location>
        <begin position="1"/>
        <end position="30"/>
    </location>
</feature>
<proteinExistence type="predicted"/>
<keyword evidence="1" id="KW-0732">Signal</keyword>
<keyword evidence="4" id="KW-1185">Reference proteome</keyword>
<evidence type="ECO:0000313" key="3">
    <source>
        <dbReference type="EMBL" id="NKE72139.1"/>
    </source>
</evidence>
<dbReference type="Pfam" id="PF07589">
    <property type="entry name" value="PEP-CTERM"/>
    <property type="match status" value="1"/>
</dbReference>
<feature type="chain" id="PRO_5031315684" evidence="1">
    <location>
        <begin position="31"/>
        <end position="229"/>
    </location>
</feature>
<dbReference type="InterPro" id="IPR013424">
    <property type="entry name" value="Ice-binding_C"/>
</dbReference>
<dbReference type="Proteomes" id="UP000534783">
    <property type="component" value="Unassembled WGS sequence"/>
</dbReference>
<protein>
    <submittedName>
        <fullName evidence="3">PEP-CTERM sorting domain-containing protein</fullName>
    </submittedName>
</protein>
<sequence>MKDFRTMKKAAVIAALFTLFVGFSSIPAMAVPIVFNLGFGGTVSYGGGDSAFTTTNGAVTQVGNGSTNLSIAGGDLDFATGNYIGGGATTSGFENNYAAGGSVTIHGDIGSGSVLLMQGNFADTSTFTCCSGTSPVYASSFDGLLDISYVDADLAAALGFNPPASGGSIAQVEIFFGTSPTATGVAFSGTQGGGALSVSEVPEPGSLLLLGSGLAGFAIWGRKKLAIKR</sequence>
<dbReference type="EMBL" id="VTOW01000003">
    <property type="protein sequence ID" value="NKE72139.1"/>
    <property type="molecule type" value="Genomic_DNA"/>
</dbReference>
<evidence type="ECO:0000256" key="1">
    <source>
        <dbReference type="SAM" id="SignalP"/>
    </source>
</evidence>
<feature type="domain" description="Ice-binding protein C-terminal" evidence="2">
    <location>
        <begin position="201"/>
        <end position="223"/>
    </location>
</feature>
<dbReference type="NCBIfam" id="TIGR02595">
    <property type="entry name" value="PEP_CTERM"/>
    <property type="match status" value="1"/>
</dbReference>
<reference evidence="3 4" key="1">
    <citation type="journal article" date="2020" name="Nature">
        <title>Bacterial chemolithoautotrophy via manganese oxidation.</title>
        <authorList>
            <person name="Yu H."/>
            <person name="Leadbetter J.R."/>
        </authorList>
    </citation>
    <scope>NUCLEOTIDE SEQUENCE [LARGE SCALE GENOMIC DNA]</scope>
    <source>
        <strain evidence="3 4">Mn-1</strain>
    </source>
</reference>
<dbReference type="AlphaFoldDB" id="A0A7X6DS38"/>
<evidence type="ECO:0000259" key="2">
    <source>
        <dbReference type="Pfam" id="PF07589"/>
    </source>
</evidence>